<keyword evidence="1" id="KW-1133">Transmembrane helix</keyword>
<evidence type="ECO:0000256" key="1">
    <source>
        <dbReference type="SAM" id="Phobius"/>
    </source>
</evidence>
<feature type="transmembrane region" description="Helical" evidence="1">
    <location>
        <begin position="112"/>
        <end position="134"/>
    </location>
</feature>
<protein>
    <submittedName>
        <fullName evidence="2">Uncharacterized protein</fullName>
    </submittedName>
</protein>
<evidence type="ECO:0000313" key="3">
    <source>
        <dbReference type="Proteomes" id="UP000472335"/>
    </source>
</evidence>
<gene>
    <name evidence="2" type="ORF">G5C60_31825</name>
</gene>
<comment type="caution">
    <text evidence="2">The sequence shown here is derived from an EMBL/GenBank/DDBJ whole genome shotgun (WGS) entry which is preliminary data.</text>
</comment>
<keyword evidence="1" id="KW-0812">Transmembrane</keyword>
<sequence>MKTTETDLPLAERLRGLNWPLVTALTATALLRPPFSIVGLSDALGKSATSLTLTVFITLTWILAVGLSRVREPFLTLVTTGLAYAAAALVLSAALSPVLTGELQGPLAHPQAIVPLFLVNAVWGAVCGVCAVGLRRVRGVRS</sequence>
<keyword evidence="1" id="KW-0472">Membrane</keyword>
<name>A0A6G4VE18_9ACTN</name>
<dbReference type="RefSeq" id="WP_165264469.1">
    <property type="nucleotide sequence ID" value="NZ_JAAKZY010000126.1"/>
</dbReference>
<feature type="transmembrane region" description="Helical" evidence="1">
    <location>
        <begin position="74"/>
        <end position="100"/>
    </location>
</feature>
<keyword evidence="3" id="KW-1185">Reference proteome</keyword>
<dbReference type="AlphaFoldDB" id="A0A6G4VE18"/>
<dbReference type="Proteomes" id="UP000472335">
    <property type="component" value="Unassembled WGS sequence"/>
</dbReference>
<proteinExistence type="predicted"/>
<evidence type="ECO:0000313" key="2">
    <source>
        <dbReference type="EMBL" id="NGO12070.1"/>
    </source>
</evidence>
<accession>A0A6G4VE18</accession>
<dbReference type="EMBL" id="JAAKZY010000126">
    <property type="protein sequence ID" value="NGO12070.1"/>
    <property type="molecule type" value="Genomic_DNA"/>
</dbReference>
<feature type="transmembrane region" description="Helical" evidence="1">
    <location>
        <begin position="21"/>
        <end position="41"/>
    </location>
</feature>
<reference evidence="2 3" key="1">
    <citation type="submission" date="2020-02" db="EMBL/GenBank/DDBJ databases">
        <title>Whole-genome analyses of novel actinobacteria.</title>
        <authorList>
            <person name="Sahin N."/>
            <person name="Gencbay T."/>
        </authorList>
    </citation>
    <scope>NUCLEOTIDE SEQUENCE [LARGE SCALE GENOMIC DNA]</scope>
    <source>
        <strain evidence="2 3">HC44</strain>
    </source>
</reference>
<organism evidence="2 3">
    <name type="scientific">Streptomyces scabichelini</name>
    <dbReference type="NCBI Taxonomy" id="2711217"/>
    <lineage>
        <taxon>Bacteria</taxon>
        <taxon>Bacillati</taxon>
        <taxon>Actinomycetota</taxon>
        <taxon>Actinomycetes</taxon>
        <taxon>Kitasatosporales</taxon>
        <taxon>Streptomycetaceae</taxon>
        <taxon>Streptomyces</taxon>
    </lineage>
</organism>
<feature type="transmembrane region" description="Helical" evidence="1">
    <location>
        <begin position="47"/>
        <end position="67"/>
    </location>
</feature>